<name>I1S6K4_GIBZE</name>
<accession>I1S6K4</accession>
<dbReference type="EnsemblFungi" id="CEF78031">
    <property type="protein sequence ID" value="CEF78031"/>
    <property type="gene ID" value="FGRRES_12476"/>
</dbReference>
<dbReference type="OrthoDB" id="10472103at2759"/>
<reference evidence="2 3" key="2">
    <citation type="journal article" date="2010" name="Nature">
        <title>Comparative genomics reveals mobile pathogenicity chromosomes in Fusarium.</title>
        <authorList>
            <person name="Ma L.J."/>
            <person name="van der Does H.C."/>
            <person name="Borkovich K.A."/>
            <person name="Coleman J.J."/>
            <person name="Daboussi M.J."/>
            <person name="Di Pietro A."/>
            <person name="Dufresne M."/>
            <person name="Freitag M."/>
            <person name="Grabherr M."/>
            <person name="Henrissat B."/>
            <person name="Houterman P.M."/>
            <person name="Kang S."/>
            <person name="Shim W.B."/>
            <person name="Woloshuk C."/>
            <person name="Xie X."/>
            <person name="Xu J.R."/>
            <person name="Antoniw J."/>
            <person name="Baker S.E."/>
            <person name="Bluhm B.H."/>
            <person name="Breakspear A."/>
            <person name="Brown D.W."/>
            <person name="Butchko R.A."/>
            <person name="Chapman S."/>
            <person name="Coulson R."/>
            <person name="Coutinho P.M."/>
            <person name="Danchin E.G."/>
            <person name="Diener A."/>
            <person name="Gale L.R."/>
            <person name="Gardiner D.M."/>
            <person name="Goff S."/>
            <person name="Hammond-Kosack K.E."/>
            <person name="Hilburn K."/>
            <person name="Hua-Van A."/>
            <person name="Jonkers W."/>
            <person name="Kazan K."/>
            <person name="Kodira C.D."/>
            <person name="Koehrsen M."/>
            <person name="Kumar L."/>
            <person name="Lee Y.H."/>
            <person name="Li L."/>
            <person name="Manners J.M."/>
            <person name="Miranda-Saavedra D."/>
            <person name="Mukherjee M."/>
            <person name="Park G."/>
            <person name="Park J."/>
            <person name="Park S.Y."/>
            <person name="Proctor R.H."/>
            <person name="Regev A."/>
            <person name="Ruiz-Roldan M.C."/>
            <person name="Sain D."/>
            <person name="Sakthikumar S."/>
            <person name="Sykes S."/>
            <person name="Schwartz D.C."/>
            <person name="Turgeon B.G."/>
            <person name="Wapinski I."/>
            <person name="Yoder O."/>
            <person name="Young S."/>
            <person name="Zeng Q."/>
            <person name="Zhou S."/>
            <person name="Galagan J."/>
            <person name="Cuomo C.A."/>
            <person name="Kistler H.C."/>
            <person name="Rep M."/>
        </authorList>
    </citation>
    <scope>GENOME REANNOTATION</scope>
    <source>
        <strain evidence="3">ATCC MYA-4620 / CBS 123657 / FGSC 9075 / NRRL 31084 / PH-1</strain>
        <strain evidence="2">PH-1 / ATCC MYA-4620 / FGSC 9075 / NRRL 31084</strain>
    </source>
</reference>
<dbReference type="EMBL" id="HG970333">
    <property type="protein sequence ID" value="CEF78031.1"/>
    <property type="molecule type" value="Genomic_DNA"/>
</dbReference>
<dbReference type="RefSeq" id="XP_011322485.1">
    <property type="nucleotide sequence ID" value="XM_011324183.1"/>
</dbReference>
<reference evidence="2" key="4">
    <citation type="submission" date="2017-01" db="UniProtKB">
        <authorList>
            <consortium name="EnsemblFungi"/>
        </authorList>
    </citation>
    <scope>IDENTIFICATION</scope>
    <source>
        <strain evidence="2">PH-1 / ATCC MYA-4620 / FGSC 9075 / NRRL 31084</strain>
    </source>
</reference>
<proteinExistence type="predicted"/>
<dbReference type="KEGG" id="fgr:FGSG_12476"/>
<accession>A0A098DJA7</accession>
<evidence type="ECO:0000313" key="3">
    <source>
        <dbReference type="Proteomes" id="UP000070720"/>
    </source>
</evidence>
<dbReference type="InParanoid" id="I1S6K4"/>
<keyword evidence="3" id="KW-1185">Reference proteome</keyword>
<organism evidence="1 3">
    <name type="scientific">Gibberella zeae (strain ATCC MYA-4620 / CBS 123657 / FGSC 9075 / NRRL 31084 / PH-1)</name>
    <name type="common">Wheat head blight fungus</name>
    <name type="synonym">Fusarium graminearum</name>
    <dbReference type="NCBI Taxonomy" id="229533"/>
    <lineage>
        <taxon>Eukaryota</taxon>
        <taxon>Fungi</taxon>
        <taxon>Dikarya</taxon>
        <taxon>Ascomycota</taxon>
        <taxon>Pezizomycotina</taxon>
        <taxon>Sordariomycetes</taxon>
        <taxon>Hypocreomycetidae</taxon>
        <taxon>Hypocreales</taxon>
        <taxon>Nectriaceae</taxon>
        <taxon>Fusarium</taxon>
    </lineage>
</organism>
<dbReference type="Proteomes" id="UP000070720">
    <property type="component" value="Chromosome 2"/>
</dbReference>
<dbReference type="HOGENOM" id="CLU_3032516_0_0_1"/>
<evidence type="ECO:0000313" key="1">
    <source>
        <dbReference type="EMBL" id="CEF78031.1"/>
    </source>
</evidence>
<protein>
    <submittedName>
        <fullName evidence="1">Chromosome 2, complete genome</fullName>
    </submittedName>
</protein>
<dbReference type="VEuPathDB" id="FungiDB:FGRAMPH1_01G12457"/>
<evidence type="ECO:0000313" key="2">
    <source>
        <dbReference type="EnsemblFungi" id="CEF78031"/>
    </source>
</evidence>
<dbReference type="AlphaFoldDB" id="I1S6K4"/>
<reference evidence="2 3" key="1">
    <citation type="journal article" date="2007" name="Science">
        <title>The Fusarium graminearum genome reveals a link between localized polymorphism and pathogen specialization.</title>
        <authorList>
            <person name="Cuomo C.A."/>
            <person name="Gueldener U."/>
            <person name="Xu J.-R."/>
            <person name="Trail F."/>
            <person name="Turgeon B.G."/>
            <person name="Di Pietro A."/>
            <person name="Walton J.D."/>
            <person name="Ma L.-J."/>
            <person name="Baker S.E."/>
            <person name="Rep M."/>
            <person name="Adam G."/>
            <person name="Antoniw J."/>
            <person name="Baldwin T."/>
            <person name="Calvo S.E."/>
            <person name="Chang Y.-L."/>
            <person name="DeCaprio D."/>
            <person name="Gale L.R."/>
            <person name="Gnerre S."/>
            <person name="Goswami R.S."/>
            <person name="Hammond-Kosack K."/>
            <person name="Harris L.J."/>
            <person name="Hilburn K."/>
            <person name="Kennell J.C."/>
            <person name="Kroken S."/>
            <person name="Magnuson J.K."/>
            <person name="Mannhaupt G."/>
            <person name="Mauceli E.W."/>
            <person name="Mewes H.-W."/>
            <person name="Mitterbauer R."/>
            <person name="Muehlbauer G."/>
            <person name="Muensterkoetter M."/>
            <person name="Nelson D."/>
            <person name="O'Donnell K."/>
            <person name="Ouellet T."/>
            <person name="Qi W."/>
            <person name="Quesneville H."/>
            <person name="Roncero M.I.G."/>
            <person name="Seong K.-Y."/>
            <person name="Tetko I.V."/>
            <person name="Urban M."/>
            <person name="Waalwijk C."/>
            <person name="Ward T.J."/>
            <person name="Yao J."/>
            <person name="Birren B.W."/>
            <person name="Kistler H.C."/>
        </authorList>
    </citation>
    <scope>NUCLEOTIDE SEQUENCE [LARGE SCALE GENOMIC DNA]</scope>
    <source>
        <strain evidence="3">ATCC MYA-4620 / CBS 123657 / FGSC 9075 / NRRL 31084 / PH-1</strain>
        <strain evidence="2">PH-1 / ATCC MYA-4620 / FGSC 9075 / NRRL 31084</strain>
    </source>
</reference>
<gene>
    <name evidence="1" type="ORF">FGRAMPH1_01T12457</name>
</gene>
<reference evidence="1 3" key="3">
    <citation type="journal article" date="2015" name="BMC Genomics">
        <title>The completed genome sequence of the pathogenic ascomycete fungus Fusarium graminearum.</title>
        <authorList>
            <person name="King R."/>
            <person name="Urban M."/>
            <person name="Hammond-Kosack M.C."/>
            <person name="Hassani-Pak K."/>
            <person name="Hammond-Kosack K.E."/>
        </authorList>
    </citation>
    <scope>NUCLEOTIDE SEQUENCE [LARGE SCALE GENOMIC DNA]</scope>
    <source>
        <strain evidence="3">ATCC MYA-4620 / CBS 123657 / FGSC 9075 / NRRL 31084 / PH-1</strain>
        <strain evidence="1">PH-1</strain>
    </source>
</reference>
<sequence length="55" mass="6329">MCTTVISIITCSNCRRQLSSVYELTLQYGWILVVHSVPREGGGEEEEEKEEQKLR</sequence>